<protein>
    <submittedName>
        <fullName evidence="2">SMI1/KNR4 family protein</fullName>
    </submittedName>
</protein>
<dbReference type="Proteomes" id="UP001235343">
    <property type="component" value="Unassembled WGS sequence"/>
</dbReference>
<dbReference type="RefSeq" id="WP_285933025.1">
    <property type="nucleotide sequence ID" value="NZ_JASTZU010000045.1"/>
</dbReference>
<name>A0ABT7L7A2_9BACI</name>
<dbReference type="InterPro" id="IPR018958">
    <property type="entry name" value="Knr4/Smi1-like_dom"/>
</dbReference>
<gene>
    <name evidence="2" type="ORF">QQS35_14965</name>
</gene>
<evidence type="ECO:0000259" key="1">
    <source>
        <dbReference type="SMART" id="SM00860"/>
    </source>
</evidence>
<comment type="caution">
    <text evidence="2">The sequence shown here is derived from an EMBL/GenBank/DDBJ whole genome shotgun (WGS) entry which is preliminary data.</text>
</comment>
<evidence type="ECO:0000313" key="2">
    <source>
        <dbReference type="EMBL" id="MDL4841739.1"/>
    </source>
</evidence>
<dbReference type="EMBL" id="JASTZU010000045">
    <property type="protein sequence ID" value="MDL4841739.1"/>
    <property type="molecule type" value="Genomic_DNA"/>
</dbReference>
<dbReference type="Gene3D" id="3.40.1580.10">
    <property type="entry name" value="SMI1/KNR4-like"/>
    <property type="match status" value="1"/>
</dbReference>
<evidence type="ECO:0000313" key="3">
    <source>
        <dbReference type="Proteomes" id="UP001235343"/>
    </source>
</evidence>
<dbReference type="Pfam" id="PF09346">
    <property type="entry name" value="SMI1_KNR4"/>
    <property type="match status" value="1"/>
</dbReference>
<keyword evidence="3" id="KW-1185">Reference proteome</keyword>
<proteinExistence type="predicted"/>
<dbReference type="InterPro" id="IPR037883">
    <property type="entry name" value="Knr4/Smi1-like_sf"/>
</dbReference>
<organism evidence="2 3">
    <name type="scientific">Aquibacillus rhizosphaerae</name>
    <dbReference type="NCBI Taxonomy" id="3051431"/>
    <lineage>
        <taxon>Bacteria</taxon>
        <taxon>Bacillati</taxon>
        <taxon>Bacillota</taxon>
        <taxon>Bacilli</taxon>
        <taxon>Bacillales</taxon>
        <taxon>Bacillaceae</taxon>
        <taxon>Aquibacillus</taxon>
    </lineage>
</organism>
<sequence length="181" mass="21120">MNEEALEIDNEGFNEIELIIFSKKIGYELPKGYIGFLRHHNGGYVKNSISSYYKHGNQKFVLTSMFGFGSDDDLISQFEIYKNRIPSTCIPIGRDAGGNLVCLNLSEDRYGYVYFWDHEEELNYEEGKITINDLYFIAETFNEFLNSIERDDLKESEEGYKVKKVWVDPDFLKELENNSDK</sequence>
<accession>A0ABT7L7A2</accession>
<dbReference type="SUPFAM" id="SSF160631">
    <property type="entry name" value="SMI1/KNR4-like"/>
    <property type="match status" value="1"/>
</dbReference>
<reference evidence="2 3" key="1">
    <citation type="submission" date="2023-06" db="EMBL/GenBank/DDBJ databases">
        <title>Aquibacillus rhizosphaerae LR5S19.</title>
        <authorList>
            <person name="Sun J.-Q."/>
        </authorList>
    </citation>
    <scope>NUCLEOTIDE SEQUENCE [LARGE SCALE GENOMIC DNA]</scope>
    <source>
        <strain evidence="2 3">LR5S19</strain>
    </source>
</reference>
<dbReference type="SMART" id="SM00860">
    <property type="entry name" value="SMI1_KNR4"/>
    <property type="match status" value="1"/>
</dbReference>
<feature type="domain" description="Knr4/Smi1-like" evidence="1">
    <location>
        <begin position="12"/>
        <end position="147"/>
    </location>
</feature>